<evidence type="ECO:0000313" key="9">
    <source>
        <dbReference type="EMBL" id="NBH61888.1"/>
    </source>
</evidence>
<keyword evidence="5 7" id="KW-1133">Transmembrane helix</keyword>
<organism evidence="9 10">
    <name type="scientific">Anaerotruncus colihominis</name>
    <dbReference type="NCBI Taxonomy" id="169435"/>
    <lineage>
        <taxon>Bacteria</taxon>
        <taxon>Bacillati</taxon>
        <taxon>Bacillota</taxon>
        <taxon>Clostridia</taxon>
        <taxon>Eubacteriales</taxon>
        <taxon>Oscillospiraceae</taxon>
        <taxon>Anaerotruncus</taxon>
    </lineage>
</organism>
<proteinExistence type="predicted"/>
<dbReference type="CDD" id="cd06174">
    <property type="entry name" value="MFS"/>
    <property type="match status" value="1"/>
</dbReference>
<evidence type="ECO:0000256" key="6">
    <source>
        <dbReference type="ARBA" id="ARBA00023136"/>
    </source>
</evidence>
<feature type="transmembrane region" description="Helical" evidence="7">
    <location>
        <begin position="150"/>
        <end position="170"/>
    </location>
</feature>
<evidence type="ECO:0000256" key="5">
    <source>
        <dbReference type="ARBA" id="ARBA00022989"/>
    </source>
</evidence>
<comment type="caution">
    <text evidence="9">The sequence shown here is derived from an EMBL/GenBank/DDBJ whole genome shotgun (WGS) entry which is preliminary data.</text>
</comment>
<dbReference type="PROSITE" id="PS50850">
    <property type="entry name" value="MFS"/>
    <property type="match status" value="1"/>
</dbReference>
<dbReference type="InterPro" id="IPR011701">
    <property type="entry name" value="MFS"/>
</dbReference>
<evidence type="ECO:0000313" key="10">
    <source>
        <dbReference type="Proteomes" id="UP000446866"/>
    </source>
</evidence>
<feature type="transmembrane region" description="Helical" evidence="7">
    <location>
        <begin position="57"/>
        <end position="77"/>
    </location>
</feature>
<protein>
    <submittedName>
        <fullName evidence="9">MFS transporter</fullName>
    </submittedName>
</protein>
<feature type="transmembrane region" description="Helical" evidence="7">
    <location>
        <begin position="353"/>
        <end position="375"/>
    </location>
</feature>
<feature type="transmembrane region" description="Helical" evidence="7">
    <location>
        <begin position="261"/>
        <end position="283"/>
    </location>
</feature>
<keyword evidence="6 7" id="KW-0472">Membrane</keyword>
<feature type="transmembrane region" description="Helical" evidence="7">
    <location>
        <begin position="295"/>
        <end position="313"/>
    </location>
</feature>
<reference evidence="9 10" key="1">
    <citation type="submission" date="2018-08" db="EMBL/GenBank/DDBJ databases">
        <title>Murine metabolic-syndrome-specific gut microbial biobank.</title>
        <authorList>
            <person name="Liu C."/>
        </authorList>
    </citation>
    <scope>NUCLEOTIDE SEQUENCE [LARGE SCALE GENOMIC DNA]</scope>
    <source>
        <strain evidence="9 10">28</strain>
    </source>
</reference>
<evidence type="ECO:0000256" key="7">
    <source>
        <dbReference type="SAM" id="Phobius"/>
    </source>
</evidence>
<dbReference type="GO" id="GO:0022857">
    <property type="term" value="F:transmembrane transporter activity"/>
    <property type="evidence" value="ECO:0007669"/>
    <property type="project" value="InterPro"/>
</dbReference>
<dbReference type="PANTHER" id="PTHR23517">
    <property type="entry name" value="RESISTANCE PROTEIN MDTM, PUTATIVE-RELATED-RELATED"/>
    <property type="match status" value="1"/>
</dbReference>
<feature type="domain" description="Major facilitator superfamily (MFS) profile" evidence="8">
    <location>
        <begin position="1"/>
        <end position="411"/>
    </location>
</feature>
<gene>
    <name evidence="9" type="ORF">D0435_09515</name>
</gene>
<feature type="transmembrane region" description="Helical" evidence="7">
    <location>
        <begin position="108"/>
        <end position="129"/>
    </location>
</feature>
<sequence>MEKSWYKKERKMNIKKKLGLVVIVTFSSIVLLIPYLAYDFYNQFLNTYGVTDTQMGWLLTIYGASAVPSYFIGGWVADIFNPKKLVIASCALTGLVAFGVAVSSSFTMLAILFFLFGITAITLNWSAYLKIIKMLGDEDEQGRLFAMSDIAYAALSLGLQYIVLAIITWALADNPNGFKAAYIIYGALAIIVGVVVHFAIPNMSYEKEGKGIKEDLRLMGHAVKLPITWYLSFFTLGYFLIRSNITYLNPYLTDAFEISIPFAQAFSAAIRTGILMIFSPIGGTLRDKGHTASSMINKLSIGCIIFSVVLMLIPQGRPYVIWVMLAAILLLACNAMMSNFLYTLVTTAKVPNLYVGSVFGIASAIGYSSDLYLYTICGHYLDTMGNAGYKVVWFVGVIGGLLMFAMGHAIKKTYGFEPLDEEEAH</sequence>
<dbReference type="PANTHER" id="PTHR23517:SF3">
    <property type="entry name" value="INTEGRAL MEMBRANE TRANSPORT PROTEIN"/>
    <property type="match status" value="1"/>
</dbReference>
<feature type="transmembrane region" description="Helical" evidence="7">
    <location>
        <begin position="20"/>
        <end position="37"/>
    </location>
</feature>
<comment type="subcellular location">
    <subcellularLocation>
        <location evidence="1">Cell membrane</location>
        <topology evidence="1">Multi-pass membrane protein</topology>
    </subcellularLocation>
</comment>
<dbReference type="Gene3D" id="1.20.1250.20">
    <property type="entry name" value="MFS general substrate transporter like domains"/>
    <property type="match status" value="1"/>
</dbReference>
<evidence type="ECO:0000256" key="3">
    <source>
        <dbReference type="ARBA" id="ARBA00022475"/>
    </source>
</evidence>
<feature type="transmembrane region" description="Helical" evidence="7">
    <location>
        <begin position="182"/>
        <end position="200"/>
    </location>
</feature>
<dbReference type="InterPro" id="IPR020846">
    <property type="entry name" value="MFS_dom"/>
</dbReference>
<keyword evidence="4 7" id="KW-0812">Transmembrane</keyword>
<feature type="transmembrane region" description="Helical" evidence="7">
    <location>
        <begin position="387"/>
        <end position="406"/>
    </location>
</feature>
<dbReference type="InterPro" id="IPR050171">
    <property type="entry name" value="MFS_Transporters"/>
</dbReference>
<evidence type="ECO:0000256" key="2">
    <source>
        <dbReference type="ARBA" id="ARBA00022448"/>
    </source>
</evidence>
<evidence type="ECO:0000256" key="1">
    <source>
        <dbReference type="ARBA" id="ARBA00004651"/>
    </source>
</evidence>
<dbReference type="EMBL" id="QXWK01000016">
    <property type="protein sequence ID" value="NBH61888.1"/>
    <property type="molecule type" value="Genomic_DNA"/>
</dbReference>
<keyword evidence="2" id="KW-0813">Transport</keyword>
<dbReference type="SUPFAM" id="SSF103473">
    <property type="entry name" value="MFS general substrate transporter"/>
    <property type="match status" value="1"/>
</dbReference>
<dbReference type="Proteomes" id="UP000446866">
    <property type="component" value="Unassembled WGS sequence"/>
</dbReference>
<accession>A0A845QPD0</accession>
<feature type="transmembrane region" description="Helical" evidence="7">
    <location>
        <begin position="319"/>
        <end position="341"/>
    </location>
</feature>
<dbReference type="GO" id="GO:0005886">
    <property type="term" value="C:plasma membrane"/>
    <property type="evidence" value="ECO:0007669"/>
    <property type="project" value="UniProtKB-SubCell"/>
</dbReference>
<feature type="transmembrane region" description="Helical" evidence="7">
    <location>
        <begin position="221"/>
        <end position="241"/>
    </location>
</feature>
<name>A0A845QPD0_9FIRM</name>
<feature type="transmembrane region" description="Helical" evidence="7">
    <location>
        <begin position="84"/>
        <end position="102"/>
    </location>
</feature>
<keyword evidence="10" id="KW-1185">Reference proteome</keyword>
<evidence type="ECO:0000259" key="8">
    <source>
        <dbReference type="PROSITE" id="PS50850"/>
    </source>
</evidence>
<keyword evidence="3" id="KW-1003">Cell membrane</keyword>
<dbReference type="AlphaFoldDB" id="A0A845QPD0"/>
<evidence type="ECO:0000256" key="4">
    <source>
        <dbReference type="ARBA" id="ARBA00022692"/>
    </source>
</evidence>
<dbReference type="Pfam" id="PF07690">
    <property type="entry name" value="MFS_1"/>
    <property type="match status" value="1"/>
</dbReference>
<dbReference type="InterPro" id="IPR036259">
    <property type="entry name" value="MFS_trans_sf"/>
</dbReference>